<feature type="transmembrane region" description="Helical" evidence="1">
    <location>
        <begin position="12"/>
        <end position="30"/>
    </location>
</feature>
<proteinExistence type="predicted"/>
<keyword evidence="3" id="KW-1185">Reference proteome</keyword>
<keyword evidence="1" id="KW-0812">Transmembrane</keyword>
<gene>
    <name evidence="2" type="ORF">SAMN04487943_101133</name>
</gene>
<dbReference type="RefSeq" id="WP_091479636.1">
    <property type="nucleotide sequence ID" value="NZ_FOTR01000001.1"/>
</dbReference>
<evidence type="ECO:0000256" key="1">
    <source>
        <dbReference type="SAM" id="Phobius"/>
    </source>
</evidence>
<keyword evidence="1" id="KW-1133">Transmembrane helix</keyword>
<accession>A0A1I4H2C1</accession>
<evidence type="ECO:0000313" key="2">
    <source>
        <dbReference type="EMBL" id="SFL35566.1"/>
    </source>
</evidence>
<dbReference type="AlphaFoldDB" id="A0A1I4H2C1"/>
<feature type="transmembrane region" description="Helical" evidence="1">
    <location>
        <begin position="116"/>
        <end position="139"/>
    </location>
</feature>
<dbReference type="Proteomes" id="UP000198565">
    <property type="component" value="Unassembled WGS sequence"/>
</dbReference>
<organism evidence="2 3">
    <name type="scientific">Gracilibacillus orientalis</name>
    <dbReference type="NCBI Taxonomy" id="334253"/>
    <lineage>
        <taxon>Bacteria</taxon>
        <taxon>Bacillati</taxon>
        <taxon>Bacillota</taxon>
        <taxon>Bacilli</taxon>
        <taxon>Bacillales</taxon>
        <taxon>Bacillaceae</taxon>
        <taxon>Gracilibacillus</taxon>
    </lineage>
</organism>
<protein>
    <submittedName>
        <fullName evidence="2">Uncharacterized protein</fullName>
    </submittedName>
</protein>
<name>A0A1I4H2C1_9BACI</name>
<dbReference type="OrthoDB" id="2426108at2"/>
<sequence length="268" mass="31373">MIATMYKRRERLAVLLLGIIFLVTATYLIIDTPTTTNEWLEAGSLLLPFSFLIIVAVMSRYKYQKVKEVDIPLSERTIEDIDHVVVKKDATFITQLLVFEQTGCFMGTYRLTSLSWWHYPIVIFMSSFLMFLPFNVSYFSHQGEKLFSFKRRGIKKTVLDVYDQNDNFIGQYEQEDFKSLVKIKGKLLDRNSQLILPVKASASTGDFDIRDKAGHRWAYFYDGRFPHEYTEVFNEIDNDIVEMSDYISREKKILLLAMIGHMFLVRSK</sequence>
<dbReference type="EMBL" id="FOTR01000001">
    <property type="protein sequence ID" value="SFL35566.1"/>
    <property type="molecule type" value="Genomic_DNA"/>
</dbReference>
<feature type="transmembrane region" description="Helical" evidence="1">
    <location>
        <begin position="42"/>
        <end position="61"/>
    </location>
</feature>
<reference evidence="3" key="1">
    <citation type="submission" date="2016-10" db="EMBL/GenBank/DDBJ databases">
        <authorList>
            <person name="Varghese N."/>
            <person name="Submissions S."/>
        </authorList>
    </citation>
    <scope>NUCLEOTIDE SEQUENCE [LARGE SCALE GENOMIC DNA]</scope>
    <source>
        <strain evidence="3">CGMCC 1.4250</strain>
    </source>
</reference>
<keyword evidence="1" id="KW-0472">Membrane</keyword>
<evidence type="ECO:0000313" key="3">
    <source>
        <dbReference type="Proteomes" id="UP000198565"/>
    </source>
</evidence>